<sequence>MEKKMHEISEVLEELCKTVKRVSYEEETAVASAIQKAKRVFVAGSGRSGLIASCFAMRLMQSGITAYRVGECTTPAIEADDLLLITSGSGETGALVKNAETAKKVGAKIALITIYPESAIGKMADVILQIAASSKFDEGKKSHSIQPMGSLFEQSLMICSDYIMMILMEQLGLTGESMFQRHANLE</sequence>
<protein>
    <submittedName>
        <fullName evidence="3">6-phospho-3-hexuloisomerase</fullName>
        <ecNumber evidence="3">5.3.1.27</ecNumber>
    </submittedName>
</protein>
<comment type="caution">
    <text evidence="3">The sequence shown here is derived from an EMBL/GenBank/DDBJ whole genome shotgun (WGS) entry which is preliminary data.</text>
</comment>
<comment type="similarity">
    <text evidence="1">Belongs to the SIS family. PHI subfamily.</text>
</comment>
<dbReference type="Pfam" id="PF01380">
    <property type="entry name" value="SIS"/>
    <property type="match status" value="1"/>
</dbReference>
<reference evidence="3 4" key="1">
    <citation type="submission" date="2024-03" db="EMBL/GenBank/DDBJ databases">
        <title>Human intestinal bacterial collection.</title>
        <authorList>
            <person name="Pauvert C."/>
            <person name="Hitch T.C.A."/>
            <person name="Clavel T."/>
        </authorList>
    </citation>
    <scope>NUCLEOTIDE SEQUENCE [LARGE SCALE GENOMIC DNA]</scope>
    <source>
        <strain evidence="3 4">CLA-AA-H132</strain>
    </source>
</reference>
<evidence type="ECO:0000313" key="3">
    <source>
        <dbReference type="EMBL" id="MEQ2472905.1"/>
    </source>
</evidence>
<dbReference type="PANTHER" id="PTHR43443:SF1">
    <property type="entry name" value="3-HEXULOSE-6-PHOSPHATE ISOMERASE"/>
    <property type="match status" value="1"/>
</dbReference>
<evidence type="ECO:0000313" key="4">
    <source>
        <dbReference type="Proteomes" id="UP001438008"/>
    </source>
</evidence>
<evidence type="ECO:0000256" key="1">
    <source>
        <dbReference type="ARBA" id="ARBA00009235"/>
    </source>
</evidence>
<dbReference type="EC" id="5.3.1.27" evidence="3"/>
<accession>A0ABV1FIK8</accession>
<dbReference type="PROSITE" id="PS51464">
    <property type="entry name" value="SIS"/>
    <property type="match status" value="1"/>
</dbReference>
<proteinExistence type="inferred from homology"/>
<dbReference type="SUPFAM" id="SSF53697">
    <property type="entry name" value="SIS domain"/>
    <property type="match status" value="1"/>
</dbReference>
<dbReference type="GO" id="GO:0043800">
    <property type="term" value="F:6-phospho-3-hexuloisomerase activity"/>
    <property type="evidence" value="ECO:0007669"/>
    <property type="project" value="UniProtKB-EC"/>
</dbReference>
<feature type="domain" description="SIS" evidence="2">
    <location>
        <begin position="30"/>
        <end position="173"/>
    </location>
</feature>
<evidence type="ECO:0000259" key="2">
    <source>
        <dbReference type="PROSITE" id="PS51464"/>
    </source>
</evidence>
<name>A0ABV1FIK8_9FIRM</name>
<keyword evidence="4" id="KW-1185">Reference proteome</keyword>
<keyword evidence="3" id="KW-0413">Isomerase</keyword>
<dbReference type="RefSeq" id="WP_349164731.1">
    <property type="nucleotide sequence ID" value="NZ_JBBMFE010000009.1"/>
</dbReference>
<dbReference type="InterPro" id="IPR001347">
    <property type="entry name" value="SIS_dom"/>
</dbReference>
<gene>
    <name evidence="3" type="primary">hxlB</name>
    <name evidence="3" type="ORF">WMO29_10460</name>
</gene>
<dbReference type="NCBIfam" id="TIGR03127">
    <property type="entry name" value="RuMP_HxlB"/>
    <property type="match status" value="1"/>
</dbReference>
<dbReference type="InterPro" id="IPR046348">
    <property type="entry name" value="SIS_dom_sf"/>
</dbReference>
<organism evidence="3 4">
    <name type="scientific">Laedolimicola intestinihominis</name>
    <dbReference type="NCBI Taxonomy" id="3133166"/>
    <lineage>
        <taxon>Bacteria</taxon>
        <taxon>Bacillati</taxon>
        <taxon>Bacillota</taxon>
        <taxon>Clostridia</taxon>
        <taxon>Lachnospirales</taxon>
        <taxon>Lachnospiraceae</taxon>
        <taxon>Laedolimicola</taxon>
    </lineage>
</organism>
<dbReference type="Gene3D" id="3.40.50.10490">
    <property type="entry name" value="Glucose-6-phosphate isomerase like protein, domain 1"/>
    <property type="match status" value="1"/>
</dbReference>
<dbReference type="PANTHER" id="PTHR43443">
    <property type="entry name" value="3-HEXULOSE-6-PHOSPHATE ISOMERASE"/>
    <property type="match status" value="1"/>
</dbReference>
<dbReference type="InterPro" id="IPR017552">
    <property type="entry name" value="PHI/rmpB"/>
</dbReference>
<dbReference type="Proteomes" id="UP001438008">
    <property type="component" value="Unassembled WGS sequence"/>
</dbReference>
<dbReference type="EMBL" id="JBBMFE010000009">
    <property type="protein sequence ID" value="MEQ2472905.1"/>
    <property type="molecule type" value="Genomic_DNA"/>
</dbReference>
<dbReference type="CDD" id="cd05005">
    <property type="entry name" value="SIS_PHI"/>
    <property type="match status" value="1"/>
</dbReference>